<dbReference type="GeneID" id="19131104"/>
<dbReference type="InterPro" id="IPR011333">
    <property type="entry name" value="SKP1/BTB/POZ_sf"/>
</dbReference>
<gene>
    <name evidence="2" type="ORF">COCSADRAFT_138883</name>
</gene>
<dbReference type="Gene3D" id="3.30.710.10">
    <property type="entry name" value="Potassium Channel Kv1.1, Chain A"/>
    <property type="match status" value="2"/>
</dbReference>
<dbReference type="SMART" id="SM00225">
    <property type="entry name" value="BTB"/>
    <property type="match status" value="2"/>
</dbReference>
<evidence type="ECO:0000259" key="1">
    <source>
        <dbReference type="PROSITE" id="PS50097"/>
    </source>
</evidence>
<dbReference type="EMBL" id="KB445640">
    <property type="protein sequence ID" value="EMD66816.1"/>
    <property type="molecule type" value="Genomic_DNA"/>
</dbReference>
<dbReference type="InterPro" id="IPR000210">
    <property type="entry name" value="BTB/POZ_dom"/>
</dbReference>
<sequence>MSKTVQPYVLAAVARCLDSGEYSDLTITCGSDVHKVHKVIVCTQSDFLAAAIRFGGKETKQANIKLPDDESTVVKLLVKYFYTGDYKCELERTSEGKSHQSKPSSSYTQNFPHTCDGYYCEAYLCPHHSCETHCNGSCTNFNCQYCSSETLNFLAKGLLIHAKVYELADKYNIVGLKELSKGKFEIGCSAFWDTDTFPVAAQYAFSTTVEEDKGLRDIVIFTIATRPQLIKKPEIQVLLKEFGSLSLGVLLKKASDHRCSLISGLYSDLKIICGPDSHAVHKLIVCPRAEFFARALKFGGQEAEKSEINLPEDDPLIIKLLLQYLYEGDYHLFPSPSPSPPLTPIIHPIIKNRPTHTPSGLPYTYDFPHTCRTPLTPHSICPHHTCIYATSSQSGTCSYACRSFTCSLCTPAPSPPAYAGAPADLLLHAQLYAVAEKYQVSGLKPLVTRKFSSACERFWGDDEFVSAARCVFASTPERDWGLRGVVTKTLFEHLGVLIGREEVEELVGDCGELAVGLLKMSVGVEGCACVSTPGTSVDGSSGGMPSPM</sequence>
<dbReference type="SUPFAM" id="SSF54695">
    <property type="entry name" value="POZ domain"/>
    <property type="match status" value="2"/>
</dbReference>
<keyword evidence="3" id="KW-1185">Reference proteome</keyword>
<dbReference type="PANTHER" id="PTHR47843:SF5">
    <property type="entry name" value="BTB_POZ DOMAIN PROTEIN"/>
    <property type="match status" value="1"/>
</dbReference>
<feature type="domain" description="BTB" evidence="1">
    <location>
        <begin position="23"/>
        <end position="90"/>
    </location>
</feature>
<dbReference type="eggNOG" id="ENOG502QUFU">
    <property type="taxonomic scope" value="Eukaryota"/>
</dbReference>
<reference evidence="3" key="2">
    <citation type="journal article" date="2013" name="PLoS Genet.">
        <title>Comparative genome structure, secondary metabolite, and effector coding capacity across Cochliobolus pathogens.</title>
        <authorList>
            <person name="Condon B.J."/>
            <person name="Leng Y."/>
            <person name="Wu D."/>
            <person name="Bushley K.E."/>
            <person name="Ohm R.A."/>
            <person name="Otillar R."/>
            <person name="Martin J."/>
            <person name="Schackwitz W."/>
            <person name="Grimwood J."/>
            <person name="MohdZainudin N."/>
            <person name="Xue C."/>
            <person name="Wang R."/>
            <person name="Manning V.A."/>
            <person name="Dhillon B."/>
            <person name="Tu Z.J."/>
            <person name="Steffenson B.J."/>
            <person name="Salamov A."/>
            <person name="Sun H."/>
            <person name="Lowry S."/>
            <person name="LaButti K."/>
            <person name="Han J."/>
            <person name="Copeland A."/>
            <person name="Lindquist E."/>
            <person name="Barry K."/>
            <person name="Schmutz J."/>
            <person name="Baker S.E."/>
            <person name="Ciuffetti L.M."/>
            <person name="Grigoriev I.V."/>
            <person name="Zhong S."/>
            <person name="Turgeon B.G."/>
        </authorList>
    </citation>
    <scope>NUCLEOTIDE SEQUENCE [LARGE SCALE GENOMIC DNA]</scope>
    <source>
        <strain evidence="3">ND90Pr / ATCC 201652</strain>
    </source>
</reference>
<evidence type="ECO:0000313" key="3">
    <source>
        <dbReference type="Proteomes" id="UP000016934"/>
    </source>
</evidence>
<feature type="domain" description="BTB" evidence="1">
    <location>
        <begin position="267"/>
        <end position="334"/>
    </location>
</feature>
<dbReference type="KEGG" id="bsc:COCSADRAFT_138883"/>
<organism evidence="2 3">
    <name type="scientific">Cochliobolus sativus (strain ND90Pr / ATCC 201652)</name>
    <name type="common">Common root rot and spot blotch fungus</name>
    <name type="synonym">Bipolaris sorokiniana</name>
    <dbReference type="NCBI Taxonomy" id="665912"/>
    <lineage>
        <taxon>Eukaryota</taxon>
        <taxon>Fungi</taxon>
        <taxon>Dikarya</taxon>
        <taxon>Ascomycota</taxon>
        <taxon>Pezizomycotina</taxon>
        <taxon>Dothideomycetes</taxon>
        <taxon>Pleosporomycetidae</taxon>
        <taxon>Pleosporales</taxon>
        <taxon>Pleosporineae</taxon>
        <taxon>Pleosporaceae</taxon>
        <taxon>Bipolaris</taxon>
    </lineage>
</organism>
<dbReference type="Pfam" id="PF00651">
    <property type="entry name" value="BTB"/>
    <property type="match status" value="2"/>
</dbReference>
<accession>M2TC83</accession>
<proteinExistence type="predicted"/>
<dbReference type="PANTHER" id="PTHR47843">
    <property type="entry name" value="BTB DOMAIN-CONTAINING PROTEIN-RELATED"/>
    <property type="match status" value="1"/>
</dbReference>
<dbReference type="PROSITE" id="PS50097">
    <property type="entry name" value="BTB"/>
    <property type="match status" value="2"/>
</dbReference>
<dbReference type="AlphaFoldDB" id="M2TC83"/>
<dbReference type="CDD" id="cd18186">
    <property type="entry name" value="BTB_POZ_ZBTB_KLHL-like"/>
    <property type="match status" value="2"/>
</dbReference>
<protein>
    <recommendedName>
        <fullName evidence="1">BTB domain-containing protein</fullName>
    </recommendedName>
</protein>
<evidence type="ECO:0000313" key="2">
    <source>
        <dbReference type="EMBL" id="EMD66816.1"/>
    </source>
</evidence>
<dbReference type="OMA" id="HHTCIYA"/>
<name>M2TC83_COCSN</name>
<dbReference type="RefSeq" id="XP_007698207.1">
    <property type="nucleotide sequence ID" value="XM_007700017.1"/>
</dbReference>
<dbReference type="HOGENOM" id="CLU_571205_0_0_1"/>
<dbReference type="OrthoDB" id="6359816at2759"/>
<reference evidence="2 3" key="1">
    <citation type="journal article" date="2012" name="PLoS Pathog.">
        <title>Diverse lifestyles and strategies of plant pathogenesis encoded in the genomes of eighteen Dothideomycetes fungi.</title>
        <authorList>
            <person name="Ohm R.A."/>
            <person name="Feau N."/>
            <person name="Henrissat B."/>
            <person name="Schoch C.L."/>
            <person name="Horwitz B.A."/>
            <person name="Barry K.W."/>
            <person name="Condon B.J."/>
            <person name="Copeland A.C."/>
            <person name="Dhillon B."/>
            <person name="Glaser F."/>
            <person name="Hesse C.N."/>
            <person name="Kosti I."/>
            <person name="LaButti K."/>
            <person name="Lindquist E.A."/>
            <person name="Lucas S."/>
            <person name="Salamov A.A."/>
            <person name="Bradshaw R.E."/>
            <person name="Ciuffetti L."/>
            <person name="Hamelin R.C."/>
            <person name="Kema G.H.J."/>
            <person name="Lawrence C."/>
            <person name="Scott J.A."/>
            <person name="Spatafora J.W."/>
            <person name="Turgeon B.G."/>
            <person name="de Wit P.J.G.M."/>
            <person name="Zhong S."/>
            <person name="Goodwin S.B."/>
            <person name="Grigoriev I.V."/>
        </authorList>
    </citation>
    <scope>NUCLEOTIDE SEQUENCE [LARGE SCALE GENOMIC DNA]</scope>
    <source>
        <strain evidence="3">ND90Pr / ATCC 201652</strain>
    </source>
</reference>
<dbReference type="Proteomes" id="UP000016934">
    <property type="component" value="Unassembled WGS sequence"/>
</dbReference>